<dbReference type="Proteomes" id="UP000660262">
    <property type="component" value="Unassembled WGS sequence"/>
</dbReference>
<comment type="cofactor">
    <cofactor evidence="18">
        <name>[4Fe-4S] cluster</name>
        <dbReference type="ChEBI" id="CHEBI:49883"/>
    </cofactor>
    <text evidence="18">Binds 1 [4Fe-4S] cluster.</text>
</comment>
<dbReference type="Pfam" id="PF00890">
    <property type="entry name" value="FAD_binding_2"/>
    <property type="match status" value="1"/>
</dbReference>
<evidence type="ECO:0000256" key="17">
    <source>
        <dbReference type="ARBA" id="ARBA00052682"/>
    </source>
</evidence>
<dbReference type="SUPFAM" id="SSF54373">
    <property type="entry name" value="FAD-linked reductases, C-terminal domain"/>
    <property type="match status" value="1"/>
</dbReference>
<keyword evidence="16" id="KW-0472">Membrane</keyword>
<dbReference type="Gene3D" id="3.50.50.60">
    <property type="entry name" value="FAD/NAD(P)-binding domain"/>
    <property type="match status" value="1"/>
</dbReference>
<evidence type="ECO:0000256" key="15">
    <source>
        <dbReference type="ARBA" id="ARBA00023128"/>
    </source>
</evidence>
<keyword evidence="7" id="KW-0999">Mitochondrion inner membrane</keyword>
<keyword evidence="12 18" id="KW-0408">Iron</keyword>
<comment type="function">
    <text evidence="18">Accepts electrons from ETF and reduces ubiquinone.</text>
</comment>
<keyword evidence="6 18" id="KW-0479">Metal-binding</keyword>
<evidence type="ECO:0000259" key="21">
    <source>
        <dbReference type="Pfam" id="PF21162"/>
    </source>
</evidence>
<evidence type="ECO:0000313" key="22">
    <source>
        <dbReference type="EMBL" id="GHP08731.1"/>
    </source>
</evidence>
<reference evidence="22" key="1">
    <citation type="submission" date="2020-10" db="EMBL/GenBank/DDBJ databases">
        <title>Unveiling of a novel bifunctional photoreceptor, Dualchrome1, isolated from a cosmopolitan green alga.</title>
        <authorList>
            <person name="Suzuki S."/>
            <person name="Kawachi M."/>
        </authorList>
    </citation>
    <scope>NUCLEOTIDE SEQUENCE</scope>
    <source>
        <strain evidence="22">NIES 2893</strain>
    </source>
</reference>
<evidence type="ECO:0000256" key="3">
    <source>
        <dbReference type="ARBA" id="ARBA00006796"/>
    </source>
</evidence>
<evidence type="ECO:0000256" key="1">
    <source>
        <dbReference type="ARBA" id="ARBA00001974"/>
    </source>
</evidence>
<evidence type="ECO:0000256" key="9">
    <source>
        <dbReference type="ARBA" id="ARBA00022946"/>
    </source>
</evidence>
<accession>A0A830HTC9</accession>
<evidence type="ECO:0000256" key="8">
    <source>
        <dbReference type="ARBA" id="ARBA00022827"/>
    </source>
</evidence>
<keyword evidence="5 18" id="KW-0285">Flavoprotein</keyword>
<dbReference type="SUPFAM" id="SSF54862">
    <property type="entry name" value="4Fe-4S ferredoxins"/>
    <property type="match status" value="1"/>
</dbReference>
<dbReference type="SUPFAM" id="SSF51905">
    <property type="entry name" value="FAD/NAD(P)-binding domain"/>
    <property type="match status" value="1"/>
</dbReference>
<evidence type="ECO:0000256" key="12">
    <source>
        <dbReference type="ARBA" id="ARBA00023004"/>
    </source>
</evidence>
<keyword evidence="4 18" id="KW-0813">Transport</keyword>
<gene>
    <name evidence="22" type="ORF">PPROV_000746800</name>
</gene>
<proteinExistence type="inferred from homology"/>
<evidence type="ECO:0000256" key="2">
    <source>
        <dbReference type="ARBA" id="ARBA00004273"/>
    </source>
</evidence>
<comment type="similarity">
    <text evidence="3">Belongs to the ETF-QO/FixC family.</text>
</comment>
<evidence type="ECO:0000256" key="18">
    <source>
        <dbReference type="RuleBase" id="RU366068"/>
    </source>
</evidence>
<evidence type="ECO:0000256" key="13">
    <source>
        <dbReference type="ARBA" id="ARBA00023014"/>
    </source>
</evidence>
<evidence type="ECO:0000256" key="14">
    <source>
        <dbReference type="ARBA" id="ARBA00023075"/>
    </source>
</evidence>
<evidence type="ECO:0000256" key="10">
    <source>
        <dbReference type="ARBA" id="ARBA00022982"/>
    </source>
</evidence>
<evidence type="ECO:0000256" key="7">
    <source>
        <dbReference type="ARBA" id="ARBA00022792"/>
    </source>
</evidence>
<protein>
    <recommendedName>
        <fullName evidence="18">Electron transfer flavoprotein-ubiquinone oxidoreductase</fullName>
        <shortName evidence="18">ETF-QO</shortName>
        <ecNumber evidence="18">1.5.5.1</ecNumber>
    </recommendedName>
</protein>
<keyword evidence="8 18" id="KW-0274">FAD</keyword>
<organism evidence="22 23">
    <name type="scientific">Pycnococcus provasolii</name>
    <dbReference type="NCBI Taxonomy" id="41880"/>
    <lineage>
        <taxon>Eukaryota</taxon>
        <taxon>Viridiplantae</taxon>
        <taxon>Chlorophyta</taxon>
        <taxon>Pseudoscourfieldiophyceae</taxon>
        <taxon>Pseudoscourfieldiales</taxon>
        <taxon>Pycnococcaceae</taxon>
        <taxon>Pycnococcus</taxon>
    </lineage>
</organism>
<keyword evidence="9" id="KW-0809">Transit peptide</keyword>
<dbReference type="Gene3D" id="3.30.70.20">
    <property type="match status" value="1"/>
</dbReference>
<evidence type="ECO:0000259" key="19">
    <source>
        <dbReference type="Pfam" id="PF00890"/>
    </source>
</evidence>
<keyword evidence="10 18" id="KW-0249">Electron transport</keyword>
<name>A0A830HTC9_9CHLO</name>
<dbReference type="GO" id="GO:0004174">
    <property type="term" value="F:electron-transferring-flavoprotein dehydrogenase activity"/>
    <property type="evidence" value="ECO:0007669"/>
    <property type="project" value="UniProtKB-UniRule"/>
</dbReference>
<dbReference type="InterPro" id="IPR040156">
    <property type="entry name" value="ETF-QO"/>
</dbReference>
<dbReference type="InterPro" id="IPR003953">
    <property type="entry name" value="FAD-dep_OxRdtase_2_FAD-bd"/>
</dbReference>
<dbReference type="AlphaFoldDB" id="A0A830HTC9"/>
<comment type="cofactor">
    <cofactor evidence="1 18">
        <name>FAD</name>
        <dbReference type="ChEBI" id="CHEBI:57692"/>
    </cofactor>
</comment>
<comment type="catalytic activity">
    <reaction evidence="17 18">
        <text>a ubiquinone + reduced [electron-transfer flavoprotein] = a ubiquinol + oxidized [electron-transfer flavoprotein] + H(+)</text>
        <dbReference type="Rhea" id="RHEA:24052"/>
        <dbReference type="Rhea" id="RHEA-COMP:9565"/>
        <dbReference type="Rhea" id="RHEA-COMP:9566"/>
        <dbReference type="Rhea" id="RHEA-COMP:10685"/>
        <dbReference type="Rhea" id="RHEA-COMP:10686"/>
        <dbReference type="ChEBI" id="CHEBI:15378"/>
        <dbReference type="ChEBI" id="CHEBI:16389"/>
        <dbReference type="ChEBI" id="CHEBI:17976"/>
        <dbReference type="ChEBI" id="CHEBI:57692"/>
        <dbReference type="ChEBI" id="CHEBI:58307"/>
        <dbReference type="EC" id="1.5.5.1"/>
    </reaction>
</comment>
<dbReference type="PANTHER" id="PTHR10617">
    <property type="entry name" value="ELECTRON TRANSFER FLAVOPROTEIN-UBIQUINONE OXIDOREDUCTASE"/>
    <property type="match status" value="1"/>
</dbReference>
<dbReference type="Pfam" id="PF21162">
    <property type="entry name" value="ETFQO_UQ-bd"/>
    <property type="match status" value="1"/>
</dbReference>
<evidence type="ECO:0000256" key="11">
    <source>
        <dbReference type="ARBA" id="ARBA00023002"/>
    </source>
</evidence>
<keyword evidence="15" id="KW-0496">Mitochondrion</keyword>
<feature type="domain" description="FAD-dependent oxidoreductase 2 FAD-binding" evidence="19">
    <location>
        <begin position="20"/>
        <end position="63"/>
    </location>
</feature>
<dbReference type="PANTHER" id="PTHR10617:SF107">
    <property type="entry name" value="ELECTRON TRANSFER FLAVOPROTEIN-UBIQUINONE OXIDOREDUCTASE, MITOCHONDRIAL"/>
    <property type="match status" value="1"/>
</dbReference>
<feature type="domain" description="ETF-QO/FixC ubiquinone-binding" evidence="21">
    <location>
        <begin position="221"/>
        <end position="319"/>
    </location>
</feature>
<dbReference type="InterPro" id="IPR049398">
    <property type="entry name" value="ETF-QO/FixC_UQ-bd"/>
</dbReference>
<keyword evidence="23" id="KW-1185">Reference proteome</keyword>
<dbReference type="GO" id="GO:0005743">
    <property type="term" value="C:mitochondrial inner membrane"/>
    <property type="evidence" value="ECO:0007669"/>
    <property type="project" value="UniProtKB-SubCell"/>
</dbReference>
<evidence type="ECO:0000256" key="16">
    <source>
        <dbReference type="ARBA" id="ARBA00023136"/>
    </source>
</evidence>
<keyword evidence="11 18" id="KW-0560">Oxidoreductase</keyword>
<dbReference type="GO" id="GO:0051539">
    <property type="term" value="F:4 iron, 4 sulfur cluster binding"/>
    <property type="evidence" value="ECO:0007669"/>
    <property type="project" value="UniProtKB-UniRule"/>
</dbReference>
<dbReference type="Pfam" id="PF05187">
    <property type="entry name" value="Fer4_ETF_QO"/>
    <property type="match status" value="1"/>
</dbReference>
<keyword evidence="14 18" id="KW-0830">Ubiquinone</keyword>
<dbReference type="EC" id="1.5.5.1" evidence="18"/>
<dbReference type="InterPro" id="IPR007859">
    <property type="entry name" value="ETF-QO/FixX_C"/>
</dbReference>
<evidence type="ECO:0000256" key="6">
    <source>
        <dbReference type="ARBA" id="ARBA00022723"/>
    </source>
</evidence>
<dbReference type="FunFam" id="3.30.70.20:FF:000015">
    <property type="entry name" value="Electron transfer flavoprotein-ubiquinone oxidoreductase"/>
    <property type="match status" value="1"/>
</dbReference>
<dbReference type="OrthoDB" id="437331at2759"/>
<evidence type="ECO:0000256" key="4">
    <source>
        <dbReference type="ARBA" id="ARBA00022448"/>
    </source>
</evidence>
<comment type="subcellular location">
    <subcellularLocation>
        <location evidence="2">Mitochondrion inner membrane</location>
    </subcellularLocation>
</comment>
<dbReference type="Gene3D" id="3.30.9.90">
    <property type="match status" value="1"/>
</dbReference>
<sequence length="576" mass="62004">MAATADEEEESLERDVLPYDVLIVGAGPAGLAAAIRTKQIAKERDVELSVCVVEKGSEVGSHILSGNVLEPRALDELIPEWRDDASCPINQKVTKDRFVYLTSGTHWTFPLTPPQMRNHGNYVTSLSQVTRWLGEHAESLGVDVLPGFAASEVLYRRDGSVAGIATGDVGIAKDGTRKANFSRGVDVTARATLFAEGCRGSLSELVMEKFAMRGVAQAQTYALGFKEVWSVPKEKHNPGYCEHTVGYPLPSDVYGGSFLYHMGPTEGNDTLVALGFVVGLDYRDPNFNPYDAFQKWKMHPRFKSLLEDGTCLQYGARTLNEGGWQSLPEDLHFPGGAILGCSAGLLNVPKIKGTHTAMKSGMLAAEVAVSALFDAADGTAGTDEGPPANLSSYSKAVRNGWIGTELAAAANVRPAFGYLGFWGGLIHAVLDTYIIQPLNGGPSPFTIPHHTGKGGDRTSLKLAADAPTTTSTTTYDNVVSFDILTSLNRSGTNHEHNQPSHLKVNNMGAMEEVNYKLYNGPEGRYCPARVYEWVDGKLTINAQNCLHCKACAIKDVGSNIKWTTPEGGGGPSYTLM</sequence>
<evidence type="ECO:0000256" key="5">
    <source>
        <dbReference type="ARBA" id="ARBA00022630"/>
    </source>
</evidence>
<feature type="domain" description="ETF-QO/FixX C-terminal" evidence="20">
    <location>
        <begin position="478"/>
        <end position="574"/>
    </location>
</feature>
<dbReference type="EMBL" id="BNJQ01000022">
    <property type="protein sequence ID" value="GHP08731.1"/>
    <property type="molecule type" value="Genomic_DNA"/>
</dbReference>
<keyword evidence="13 18" id="KW-0411">Iron-sulfur</keyword>
<dbReference type="InterPro" id="IPR036188">
    <property type="entry name" value="FAD/NAD-bd_sf"/>
</dbReference>
<evidence type="ECO:0000313" key="23">
    <source>
        <dbReference type="Proteomes" id="UP000660262"/>
    </source>
</evidence>
<dbReference type="GO" id="GO:0046872">
    <property type="term" value="F:metal ion binding"/>
    <property type="evidence" value="ECO:0007669"/>
    <property type="project" value="UniProtKB-KW"/>
</dbReference>
<evidence type="ECO:0000259" key="20">
    <source>
        <dbReference type="Pfam" id="PF05187"/>
    </source>
</evidence>
<comment type="caution">
    <text evidence="22">The sequence shown here is derived from an EMBL/GenBank/DDBJ whole genome shotgun (WGS) entry which is preliminary data.</text>
</comment>